<dbReference type="GO" id="GO:0016491">
    <property type="term" value="F:oxidoreductase activity"/>
    <property type="evidence" value="ECO:0007669"/>
    <property type="project" value="UniProtKB-KW"/>
</dbReference>
<keyword evidence="4" id="KW-1185">Reference proteome</keyword>
<evidence type="ECO:0000313" key="4">
    <source>
        <dbReference type="Proteomes" id="UP000186601"/>
    </source>
</evidence>
<comment type="caution">
    <text evidence="3">The sequence shown here is derived from an EMBL/GenBank/DDBJ whole genome shotgun (WGS) entry which is preliminary data.</text>
</comment>
<dbReference type="STRING" id="98765.A0A2R6NYD6"/>
<sequence length="340" mass="37194">MSHPTRKIGNDAVTAIGYGAMGIAAFYGSVEPDEERIKVRANITSPVRSLTGIVPQFLDELYASGCTNWDTANVYGDSEVLLGKWFKSTGKRNDIFLATKFGITRGADRPVNGEPEYVKKCMDESLSRLGVEFVDLYYLHRPDPNVPIEKTVGAMAELVAAGKTRYIGLSECSATAIRRAHAVHPIAAIQVEYSVFTLDIEDPQIDVLRTARELGITVIAYSPLGRESFFVYTLHRFSNENFPKILKVVDSLSSIGAKHNATAGQVALAWLLAQGPDVVPIPGTKSKKYLDENLGALKLKLSDDEVAEVRKLAEAADKTLGDRYNAASMKMLLLDTPPLE</sequence>
<dbReference type="Gene3D" id="3.20.20.100">
    <property type="entry name" value="NADP-dependent oxidoreductase domain"/>
    <property type="match status" value="1"/>
</dbReference>
<dbReference type="SUPFAM" id="SSF51430">
    <property type="entry name" value="NAD(P)-linked oxidoreductase"/>
    <property type="match status" value="1"/>
</dbReference>
<accession>A0A2R6NYD6</accession>
<dbReference type="GO" id="GO:0005737">
    <property type="term" value="C:cytoplasm"/>
    <property type="evidence" value="ECO:0007669"/>
    <property type="project" value="TreeGrafter"/>
</dbReference>
<dbReference type="InterPro" id="IPR036812">
    <property type="entry name" value="NAD(P)_OxRdtase_dom_sf"/>
</dbReference>
<proteinExistence type="predicted"/>
<dbReference type="PANTHER" id="PTHR43625">
    <property type="entry name" value="AFLATOXIN B1 ALDEHYDE REDUCTASE"/>
    <property type="match status" value="1"/>
</dbReference>
<dbReference type="Proteomes" id="UP000186601">
    <property type="component" value="Unassembled WGS sequence"/>
</dbReference>
<dbReference type="OrthoDB" id="37537at2759"/>
<protein>
    <recommendedName>
        <fullName evidence="2">NADP-dependent oxidoreductase domain-containing protein</fullName>
    </recommendedName>
</protein>
<name>A0A2R6NYD6_9APHY</name>
<gene>
    <name evidence="3" type="ORF">PHLCEN_2v6845</name>
</gene>
<evidence type="ECO:0000256" key="1">
    <source>
        <dbReference type="ARBA" id="ARBA00023002"/>
    </source>
</evidence>
<organism evidence="3 4">
    <name type="scientific">Hermanssonia centrifuga</name>
    <dbReference type="NCBI Taxonomy" id="98765"/>
    <lineage>
        <taxon>Eukaryota</taxon>
        <taxon>Fungi</taxon>
        <taxon>Dikarya</taxon>
        <taxon>Basidiomycota</taxon>
        <taxon>Agaricomycotina</taxon>
        <taxon>Agaricomycetes</taxon>
        <taxon>Polyporales</taxon>
        <taxon>Meruliaceae</taxon>
        <taxon>Hermanssonia</taxon>
    </lineage>
</organism>
<dbReference type="Pfam" id="PF00248">
    <property type="entry name" value="Aldo_ket_red"/>
    <property type="match status" value="1"/>
</dbReference>
<feature type="domain" description="NADP-dependent oxidoreductase" evidence="2">
    <location>
        <begin position="57"/>
        <end position="313"/>
    </location>
</feature>
<keyword evidence="1" id="KW-0560">Oxidoreductase</keyword>
<reference evidence="3 4" key="1">
    <citation type="submission" date="2018-02" db="EMBL/GenBank/DDBJ databases">
        <title>Genome sequence of the basidiomycete white-rot fungus Phlebia centrifuga.</title>
        <authorList>
            <person name="Granchi Z."/>
            <person name="Peng M."/>
            <person name="de Vries R.P."/>
            <person name="Hilden K."/>
            <person name="Makela M.R."/>
            <person name="Grigoriev I."/>
            <person name="Riley R."/>
        </authorList>
    </citation>
    <scope>NUCLEOTIDE SEQUENCE [LARGE SCALE GENOMIC DNA]</scope>
    <source>
        <strain evidence="3 4">FBCC195</strain>
    </source>
</reference>
<dbReference type="InterPro" id="IPR023210">
    <property type="entry name" value="NADP_OxRdtase_dom"/>
</dbReference>
<dbReference type="EMBL" id="MLYV02000678">
    <property type="protein sequence ID" value="PSR79944.1"/>
    <property type="molecule type" value="Genomic_DNA"/>
</dbReference>
<dbReference type="InterPro" id="IPR050791">
    <property type="entry name" value="Aldo-Keto_reductase"/>
</dbReference>
<dbReference type="PANTHER" id="PTHR43625:SF40">
    <property type="entry name" value="ALDO-KETO REDUCTASE YAKC [NADP(+)]"/>
    <property type="match status" value="1"/>
</dbReference>
<evidence type="ECO:0000313" key="3">
    <source>
        <dbReference type="EMBL" id="PSR79944.1"/>
    </source>
</evidence>
<dbReference type="AlphaFoldDB" id="A0A2R6NYD6"/>
<evidence type="ECO:0000259" key="2">
    <source>
        <dbReference type="Pfam" id="PF00248"/>
    </source>
</evidence>